<protein>
    <submittedName>
        <fullName evidence="2">Uncharacterized protein</fullName>
    </submittedName>
</protein>
<dbReference type="Proteomes" id="UP001627154">
    <property type="component" value="Unassembled WGS sequence"/>
</dbReference>
<accession>A0ABD2WTM0</accession>
<evidence type="ECO:0000256" key="1">
    <source>
        <dbReference type="SAM" id="MobiDB-lite"/>
    </source>
</evidence>
<reference evidence="2 3" key="1">
    <citation type="journal article" date="2024" name="bioRxiv">
        <title>A reference genome for Trichogramma kaykai: A tiny desert-dwelling parasitoid wasp with competing sex-ratio distorters.</title>
        <authorList>
            <person name="Culotta J."/>
            <person name="Lindsey A.R."/>
        </authorList>
    </citation>
    <scope>NUCLEOTIDE SEQUENCE [LARGE SCALE GENOMIC DNA]</scope>
    <source>
        <strain evidence="2 3">KSX58</strain>
    </source>
</reference>
<name>A0ABD2WTM0_9HYME</name>
<feature type="region of interest" description="Disordered" evidence="1">
    <location>
        <begin position="1"/>
        <end position="22"/>
    </location>
</feature>
<proteinExistence type="predicted"/>
<dbReference type="AlphaFoldDB" id="A0ABD2WTM0"/>
<sequence>MGSRRAHCERKSPKSAKGTKVNLNRKERRAIRFAELMEVRKLKKKISTTETHNTEPTSIITEEAIKARFRNRVVSEIVESEKKDTVSKPVPCVSAEVKVAEPKMRTSDHAVIVSASTSSQSIRDKIEVSALTSSSTVQLPAAVGLLTTTLASSCSTDSNEEKKTKLNLGETLMPWRLRPISRYMTYIPTPKSQAEEVERRSQIKRCSNTTQEVPRCSSGRHLRSRTAHHRRGVRQVAWTLKIHST</sequence>
<comment type="caution">
    <text evidence="2">The sequence shown here is derived from an EMBL/GenBank/DDBJ whole genome shotgun (WGS) entry which is preliminary data.</text>
</comment>
<dbReference type="EMBL" id="JBJJXI010000073">
    <property type="protein sequence ID" value="KAL3396230.1"/>
    <property type="molecule type" value="Genomic_DNA"/>
</dbReference>
<evidence type="ECO:0000313" key="2">
    <source>
        <dbReference type="EMBL" id="KAL3396230.1"/>
    </source>
</evidence>
<gene>
    <name evidence="2" type="ORF">TKK_009820</name>
</gene>
<evidence type="ECO:0000313" key="3">
    <source>
        <dbReference type="Proteomes" id="UP001627154"/>
    </source>
</evidence>
<keyword evidence="3" id="KW-1185">Reference proteome</keyword>
<organism evidence="2 3">
    <name type="scientific">Trichogramma kaykai</name>
    <dbReference type="NCBI Taxonomy" id="54128"/>
    <lineage>
        <taxon>Eukaryota</taxon>
        <taxon>Metazoa</taxon>
        <taxon>Ecdysozoa</taxon>
        <taxon>Arthropoda</taxon>
        <taxon>Hexapoda</taxon>
        <taxon>Insecta</taxon>
        <taxon>Pterygota</taxon>
        <taxon>Neoptera</taxon>
        <taxon>Endopterygota</taxon>
        <taxon>Hymenoptera</taxon>
        <taxon>Apocrita</taxon>
        <taxon>Proctotrupomorpha</taxon>
        <taxon>Chalcidoidea</taxon>
        <taxon>Trichogrammatidae</taxon>
        <taxon>Trichogramma</taxon>
    </lineage>
</organism>